<dbReference type="GeneID" id="54458833"/>
<evidence type="ECO:0000313" key="5">
    <source>
        <dbReference type="RefSeq" id="XP_033575317.1"/>
    </source>
</evidence>
<evidence type="ECO:0000256" key="1">
    <source>
        <dbReference type="ARBA" id="ARBA00005986"/>
    </source>
</evidence>
<organism evidence="3">
    <name type="scientific">Mytilinidion resinicola</name>
    <dbReference type="NCBI Taxonomy" id="574789"/>
    <lineage>
        <taxon>Eukaryota</taxon>
        <taxon>Fungi</taxon>
        <taxon>Dikarya</taxon>
        <taxon>Ascomycota</taxon>
        <taxon>Pezizomycotina</taxon>
        <taxon>Dothideomycetes</taxon>
        <taxon>Pleosporomycetidae</taxon>
        <taxon>Mytilinidiales</taxon>
        <taxon>Mytilinidiaceae</taxon>
        <taxon>Mytilinidion</taxon>
    </lineage>
</organism>
<evidence type="ECO:0000259" key="2">
    <source>
        <dbReference type="Pfam" id="PF07110"/>
    </source>
</evidence>
<gene>
    <name evidence="3 5" type="ORF">BDZ99DRAFT_445737</name>
</gene>
<dbReference type="EMBL" id="MU003703">
    <property type="protein sequence ID" value="KAF2808353.1"/>
    <property type="molecule type" value="Genomic_DNA"/>
</dbReference>
<name>A0A6A6YIK6_9PEZI</name>
<keyword evidence="4" id="KW-1185">Reference proteome</keyword>
<feature type="domain" description="EthD" evidence="2">
    <location>
        <begin position="22"/>
        <end position="112"/>
    </location>
</feature>
<dbReference type="Proteomes" id="UP000504636">
    <property type="component" value="Unplaced"/>
</dbReference>
<reference evidence="5" key="2">
    <citation type="submission" date="2020-04" db="EMBL/GenBank/DDBJ databases">
        <authorList>
            <consortium name="NCBI Genome Project"/>
        </authorList>
    </citation>
    <scope>NUCLEOTIDE SEQUENCE</scope>
    <source>
        <strain evidence="5">CBS 304.34</strain>
    </source>
</reference>
<dbReference type="SUPFAM" id="SSF54909">
    <property type="entry name" value="Dimeric alpha+beta barrel"/>
    <property type="match status" value="1"/>
</dbReference>
<protein>
    <recommendedName>
        <fullName evidence="2">EthD domain-containing protein</fullName>
    </recommendedName>
</protein>
<dbReference type="Gene3D" id="3.30.70.100">
    <property type="match status" value="1"/>
</dbReference>
<dbReference type="RefSeq" id="XP_033575317.1">
    <property type="nucleotide sequence ID" value="XM_033717940.1"/>
</dbReference>
<dbReference type="Pfam" id="PF07110">
    <property type="entry name" value="EthD"/>
    <property type="match status" value="1"/>
</dbReference>
<accession>A0A6A6YIK6</accession>
<evidence type="ECO:0000313" key="3">
    <source>
        <dbReference type="EMBL" id="KAF2808353.1"/>
    </source>
</evidence>
<reference evidence="5" key="3">
    <citation type="submission" date="2025-04" db="UniProtKB">
        <authorList>
            <consortium name="RefSeq"/>
        </authorList>
    </citation>
    <scope>IDENTIFICATION</scope>
    <source>
        <strain evidence="5">CBS 304.34</strain>
    </source>
</reference>
<dbReference type="OrthoDB" id="3183782at2759"/>
<dbReference type="GO" id="GO:0016491">
    <property type="term" value="F:oxidoreductase activity"/>
    <property type="evidence" value="ECO:0007669"/>
    <property type="project" value="InterPro"/>
</dbReference>
<dbReference type="AlphaFoldDB" id="A0A6A6YIK6"/>
<proteinExistence type="inferred from homology"/>
<dbReference type="InterPro" id="IPR009799">
    <property type="entry name" value="EthD_dom"/>
</dbReference>
<sequence length="133" mass="15738">MASASSQPPKYVKVTVYITRSPDCTHEEFHRWWTEKNAQVLMQNEVFRENIRRYNQYHITPELREAVEDAGLPTLDYDGVQELWFDSVDDWKDVMSNLDFVMAIDEDESRFVIQNQRVMIGYDNLVFGKEVLP</sequence>
<evidence type="ECO:0000313" key="4">
    <source>
        <dbReference type="Proteomes" id="UP000504636"/>
    </source>
</evidence>
<reference evidence="3 5" key="1">
    <citation type="journal article" date="2020" name="Stud. Mycol.">
        <title>101 Dothideomycetes genomes: a test case for predicting lifestyles and emergence of pathogens.</title>
        <authorList>
            <person name="Haridas S."/>
            <person name="Albert R."/>
            <person name="Binder M."/>
            <person name="Bloem J."/>
            <person name="Labutti K."/>
            <person name="Salamov A."/>
            <person name="Andreopoulos B."/>
            <person name="Baker S."/>
            <person name="Barry K."/>
            <person name="Bills G."/>
            <person name="Bluhm B."/>
            <person name="Cannon C."/>
            <person name="Castanera R."/>
            <person name="Culley D."/>
            <person name="Daum C."/>
            <person name="Ezra D."/>
            <person name="Gonzalez J."/>
            <person name="Henrissat B."/>
            <person name="Kuo A."/>
            <person name="Liang C."/>
            <person name="Lipzen A."/>
            <person name="Lutzoni F."/>
            <person name="Magnuson J."/>
            <person name="Mondo S."/>
            <person name="Nolan M."/>
            <person name="Ohm R."/>
            <person name="Pangilinan J."/>
            <person name="Park H.-J."/>
            <person name="Ramirez L."/>
            <person name="Alfaro M."/>
            <person name="Sun H."/>
            <person name="Tritt A."/>
            <person name="Yoshinaga Y."/>
            <person name="Zwiers L.-H."/>
            <person name="Turgeon B."/>
            <person name="Goodwin S."/>
            <person name="Spatafora J."/>
            <person name="Crous P."/>
            <person name="Grigoriev I."/>
        </authorList>
    </citation>
    <scope>NUCLEOTIDE SEQUENCE</scope>
    <source>
        <strain evidence="3 5">CBS 304.34</strain>
    </source>
</reference>
<comment type="similarity">
    <text evidence="1">Belongs to the tpcK family.</text>
</comment>
<dbReference type="InterPro" id="IPR011008">
    <property type="entry name" value="Dimeric_a/b-barrel"/>
</dbReference>